<dbReference type="Proteomes" id="UP000828390">
    <property type="component" value="Unassembled WGS sequence"/>
</dbReference>
<sequence>MTLTVLSINPNTLLSITGCWKMLSAILTASERFLDLKIISQQQPPQGVTRVFKVIERGCNVKYKCITSQN</sequence>
<proteinExistence type="predicted"/>
<dbReference type="AlphaFoldDB" id="A0A9D4H2S8"/>
<organism evidence="1 2">
    <name type="scientific">Dreissena polymorpha</name>
    <name type="common">Zebra mussel</name>
    <name type="synonym">Mytilus polymorpha</name>
    <dbReference type="NCBI Taxonomy" id="45954"/>
    <lineage>
        <taxon>Eukaryota</taxon>
        <taxon>Metazoa</taxon>
        <taxon>Spiralia</taxon>
        <taxon>Lophotrochozoa</taxon>
        <taxon>Mollusca</taxon>
        <taxon>Bivalvia</taxon>
        <taxon>Autobranchia</taxon>
        <taxon>Heteroconchia</taxon>
        <taxon>Euheterodonta</taxon>
        <taxon>Imparidentia</taxon>
        <taxon>Neoheterodontei</taxon>
        <taxon>Myida</taxon>
        <taxon>Dreissenoidea</taxon>
        <taxon>Dreissenidae</taxon>
        <taxon>Dreissena</taxon>
    </lineage>
</organism>
<keyword evidence="2" id="KW-1185">Reference proteome</keyword>
<reference evidence="1" key="2">
    <citation type="submission" date="2020-11" db="EMBL/GenBank/DDBJ databases">
        <authorList>
            <person name="McCartney M.A."/>
            <person name="Auch B."/>
            <person name="Kono T."/>
            <person name="Mallez S."/>
            <person name="Becker A."/>
            <person name="Gohl D.M."/>
            <person name="Silverstein K.A.T."/>
            <person name="Koren S."/>
            <person name="Bechman K.B."/>
            <person name="Herman A."/>
            <person name="Abrahante J.E."/>
            <person name="Garbe J."/>
        </authorList>
    </citation>
    <scope>NUCLEOTIDE SEQUENCE</scope>
    <source>
        <strain evidence="1">Duluth1</strain>
        <tissue evidence="1">Whole animal</tissue>
    </source>
</reference>
<comment type="caution">
    <text evidence="1">The sequence shown here is derived from an EMBL/GenBank/DDBJ whole genome shotgun (WGS) entry which is preliminary data.</text>
</comment>
<dbReference type="EMBL" id="JAIWYP010000005">
    <property type="protein sequence ID" value="KAH3824312.1"/>
    <property type="molecule type" value="Genomic_DNA"/>
</dbReference>
<evidence type="ECO:0000313" key="1">
    <source>
        <dbReference type="EMBL" id="KAH3824312.1"/>
    </source>
</evidence>
<protein>
    <submittedName>
        <fullName evidence="1">Uncharacterized protein</fullName>
    </submittedName>
</protein>
<evidence type="ECO:0000313" key="2">
    <source>
        <dbReference type="Proteomes" id="UP000828390"/>
    </source>
</evidence>
<name>A0A9D4H2S8_DREPO</name>
<reference evidence="1" key="1">
    <citation type="journal article" date="2019" name="bioRxiv">
        <title>The Genome of the Zebra Mussel, Dreissena polymorpha: A Resource for Invasive Species Research.</title>
        <authorList>
            <person name="McCartney M.A."/>
            <person name="Auch B."/>
            <person name="Kono T."/>
            <person name="Mallez S."/>
            <person name="Zhang Y."/>
            <person name="Obille A."/>
            <person name="Becker A."/>
            <person name="Abrahante J.E."/>
            <person name="Garbe J."/>
            <person name="Badalamenti J.P."/>
            <person name="Herman A."/>
            <person name="Mangelson H."/>
            <person name="Liachko I."/>
            <person name="Sullivan S."/>
            <person name="Sone E.D."/>
            <person name="Koren S."/>
            <person name="Silverstein K.A.T."/>
            <person name="Beckman K.B."/>
            <person name="Gohl D.M."/>
        </authorList>
    </citation>
    <scope>NUCLEOTIDE SEQUENCE</scope>
    <source>
        <strain evidence="1">Duluth1</strain>
        <tissue evidence="1">Whole animal</tissue>
    </source>
</reference>
<accession>A0A9D4H2S8</accession>
<gene>
    <name evidence="1" type="ORF">DPMN_126146</name>
</gene>